<dbReference type="AlphaFoldDB" id="A0A6G8S2A2"/>
<organism evidence="1 2">
    <name type="scientific">Acinetobacter lanii</name>
    <dbReference type="NCBI Taxonomy" id="2715163"/>
    <lineage>
        <taxon>Bacteria</taxon>
        <taxon>Pseudomonadati</taxon>
        <taxon>Pseudomonadota</taxon>
        <taxon>Gammaproteobacteria</taxon>
        <taxon>Moraxellales</taxon>
        <taxon>Moraxellaceae</taxon>
        <taxon>Acinetobacter</taxon>
    </lineage>
</organism>
<evidence type="ECO:0000313" key="1">
    <source>
        <dbReference type="EMBL" id="QIO08332.1"/>
    </source>
</evidence>
<dbReference type="EMBL" id="CP049916">
    <property type="protein sequence ID" value="QIO08332.1"/>
    <property type="molecule type" value="Genomic_DNA"/>
</dbReference>
<dbReference type="KEGG" id="alj:G8D99_04390"/>
<dbReference type="RefSeq" id="WP_166322982.1">
    <property type="nucleotide sequence ID" value="NZ_CP049916.1"/>
</dbReference>
<protein>
    <submittedName>
        <fullName evidence="1">Uncharacterized protein</fullName>
    </submittedName>
</protein>
<accession>A0A6G8S2A2</accession>
<keyword evidence="2" id="KW-1185">Reference proteome</keyword>
<dbReference type="Proteomes" id="UP000501939">
    <property type="component" value="Chromosome"/>
</dbReference>
<name>A0A6G8S2A2_9GAMM</name>
<evidence type="ECO:0000313" key="2">
    <source>
        <dbReference type="Proteomes" id="UP000501939"/>
    </source>
</evidence>
<gene>
    <name evidence="1" type="ORF">G8D99_04390</name>
</gene>
<proteinExistence type="predicted"/>
<sequence length="320" mass="36479">MKEQIKIAIFGLSLNIQDSIKQKIVQMYDDTLQINWVSIGDQEMDILLVNDLFFGSSAIQNLVQTKKIPYLRLVTDEQYSGSIQGDTLYLPFVLTDQIRVWFKDRYLKVPVRDKAARSPRVQAQAGDIHKVIHAFFNECNGTIQVFDGNGNMALMNTKTEQVWLDPDRKIKGTDHSLNYTYATMQMTQSVSGMQGLDLRSWLWNTLWYSTDLIKDVSVSTFYQLEYWPQTDTILERLDMYKIAACFEKGANVLQVQAKTGLSKEKIKKFVAVALLSQAMKAISAEDASLIGREVVEPKGRLKALLGRFRKKDKSAQIISI</sequence>
<reference evidence="1 2" key="1">
    <citation type="submission" date="2020-03" db="EMBL/GenBank/DDBJ databases">
        <authorList>
            <person name="Zhu W."/>
        </authorList>
    </citation>
    <scope>NUCLEOTIDE SEQUENCE [LARGE SCALE GENOMIC DNA]</scope>
    <source>
        <strain evidence="1 2">185</strain>
    </source>
</reference>